<name>A0A9W6SP59_9ACTN</name>
<evidence type="ECO:0000313" key="3">
    <source>
        <dbReference type="Proteomes" id="UP001165079"/>
    </source>
</evidence>
<reference evidence="2" key="1">
    <citation type="submission" date="2023-03" db="EMBL/GenBank/DDBJ databases">
        <title>Actinorhabdospora filicis NBRC 111898.</title>
        <authorList>
            <person name="Ichikawa N."/>
            <person name="Sato H."/>
            <person name="Tonouchi N."/>
        </authorList>
    </citation>
    <scope>NUCLEOTIDE SEQUENCE</scope>
    <source>
        <strain evidence="2">NBRC 111898</strain>
    </source>
</reference>
<dbReference type="EMBL" id="BSTX01000003">
    <property type="protein sequence ID" value="GLZ79527.1"/>
    <property type="molecule type" value="Genomic_DNA"/>
</dbReference>
<dbReference type="Proteomes" id="UP001165079">
    <property type="component" value="Unassembled WGS sequence"/>
</dbReference>
<accession>A0A9W6SP59</accession>
<gene>
    <name evidence="2" type="ORF">Afil01_43340</name>
</gene>
<keyword evidence="1" id="KW-0812">Transmembrane</keyword>
<dbReference type="AlphaFoldDB" id="A0A9W6SP59"/>
<feature type="transmembrane region" description="Helical" evidence="1">
    <location>
        <begin position="12"/>
        <end position="35"/>
    </location>
</feature>
<feature type="transmembrane region" description="Helical" evidence="1">
    <location>
        <begin position="115"/>
        <end position="131"/>
    </location>
</feature>
<dbReference type="RefSeq" id="WP_285664679.1">
    <property type="nucleotide sequence ID" value="NZ_BSTX01000003.1"/>
</dbReference>
<keyword evidence="1" id="KW-0472">Membrane</keyword>
<sequence>MSHQKVQGAHGGLTWTGIAALFLVLRMMAVVHWHWGTAFSVADTINLDDVLTMAVGTAMADEVISAAALLILFPILVVRLVRQRRQGERYSGSAAGLLILTAFAVAMVWSFAAWWLPPLVLLLTAGLYFLMRERHRNPGGRAARWLVAQVGAITLAVVLVGAAVIHDPWVSLERIDTAHGTLYGYVLDTPPGYLKVLTAGRRELVILETSAVTGREEVER</sequence>
<keyword evidence="1" id="KW-1133">Transmembrane helix</keyword>
<keyword evidence="3" id="KW-1185">Reference proteome</keyword>
<feature type="transmembrane region" description="Helical" evidence="1">
    <location>
        <begin position="55"/>
        <end position="78"/>
    </location>
</feature>
<evidence type="ECO:0000313" key="2">
    <source>
        <dbReference type="EMBL" id="GLZ79527.1"/>
    </source>
</evidence>
<feature type="transmembrane region" description="Helical" evidence="1">
    <location>
        <begin position="90"/>
        <end position="109"/>
    </location>
</feature>
<feature type="transmembrane region" description="Helical" evidence="1">
    <location>
        <begin position="143"/>
        <end position="165"/>
    </location>
</feature>
<proteinExistence type="predicted"/>
<protein>
    <submittedName>
        <fullName evidence="2">Uncharacterized protein</fullName>
    </submittedName>
</protein>
<organism evidence="2 3">
    <name type="scientific">Actinorhabdospora filicis</name>
    <dbReference type="NCBI Taxonomy" id="1785913"/>
    <lineage>
        <taxon>Bacteria</taxon>
        <taxon>Bacillati</taxon>
        <taxon>Actinomycetota</taxon>
        <taxon>Actinomycetes</taxon>
        <taxon>Micromonosporales</taxon>
        <taxon>Micromonosporaceae</taxon>
        <taxon>Actinorhabdospora</taxon>
    </lineage>
</organism>
<evidence type="ECO:0000256" key="1">
    <source>
        <dbReference type="SAM" id="Phobius"/>
    </source>
</evidence>
<comment type="caution">
    <text evidence="2">The sequence shown here is derived from an EMBL/GenBank/DDBJ whole genome shotgun (WGS) entry which is preliminary data.</text>
</comment>